<evidence type="ECO:0000313" key="1">
    <source>
        <dbReference type="EMBL" id="HAC29460.1"/>
    </source>
</evidence>
<proteinExistence type="predicted"/>
<sequence>MVEEKTGTPTLVANPFANMAVGSRVNASAL</sequence>
<name>A0A3B8WLT2_MARNT</name>
<gene>
    <name evidence="1" type="ORF">DCF82_16875</name>
</gene>
<protein>
    <submittedName>
        <fullName evidence="1">Uncharacterized protein</fullName>
    </submittedName>
</protein>
<organism evidence="1 2">
    <name type="scientific">Marinobacter nauticus</name>
    <name type="common">Marinobacter hydrocarbonoclasticus</name>
    <name type="synonym">Marinobacter aquaeolei</name>
    <dbReference type="NCBI Taxonomy" id="2743"/>
    <lineage>
        <taxon>Bacteria</taxon>
        <taxon>Pseudomonadati</taxon>
        <taxon>Pseudomonadota</taxon>
        <taxon>Gammaproteobacteria</taxon>
        <taxon>Pseudomonadales</taxon>
        <taxon>Marinobacteraceae</taxon>
        <taxon>Marinobacter</taxon>
    </lineage>
</organism>
<dbReference type="Proteomes" id="UP000261325">
    <property type="component" value="Unassembled WGS sequence"/>
</dbReference>
<reference evidence="1 2" key="1">
    <citation type="journal article" date="2018" name="Nat. Biotechnol.">
        <title>A standardized bacterial taxonomy based on genome phylogeny substantially revises the tree of life.</title>
        <authorList>
            <person name="Parks D.H."/>
            <person name="Chuvochina M."/>
            <person name="Waite D.W."/>
            <person name="Rinke C."/>
            <person name="Skarshewski A."/>
            <person name="Chaumeil P.A."/>
            <person name="Hugenholtz P."/>
        </authorList>
    </citation>
    <scope>NUCLEOTIDE SEQUENCE [LARGE SCALE GENOMIC DNA]</scope>
    <source>
        <strain evidence="1">UBA9049</strain>
    </source>
</reference>
<comment type="caution">
    <text evidence="1">The sequence shown here is derived from an EMBL/GenBank/DDBJ whole genome shotgun (WGS) entry which is preliminary data.</text>
</comment>
<dbReference type="AlphaFoldDB" id="A0A3B8WLT2"/>
<evidence type="ECO:0000313" key="2">
    <source>
        <dbReference type="Proteomes" id="UP000261325"/>
    </source>
</evidence>
<accession>A0A3B8WLT2</accession>
<dbReference type="EMBL" id="DLYI01000221">
    <property type="protein sequence ID" value="HAC29460.1"/>
    <property type="molecule type" value="Genomic_DNA"/>
</dbReference>
<feature type="non-terminal residue" evidence="1">
    <location>
        <position position="30"/>
    </location>
</feature>